<protein>
    <submittedName>
        <fullName evidence="2">Uncharacterized protein</fullName>
    </submittedName>
</protein>
<accession>G5JQ44</accession>
<reference evidence="2" key="1">
    <citation type="submission" date="2011-07" db="EMBL/GenBank/DDBJ databases">
        <authorList>
            <person name="Stanhope M.J."/>
            <person name="Durkin A.S."/>
            <person name="Hostetler J."/>
            <person name="Kim M."/>
            <person name="Radune D."/>
            <person name="Singh I."/>
            <person name="Town C.D."/>
        </authorList>
    </citation>
    <scope>NUCLEOTIDE SEQUENCE [LARGE SCALE GENOMIC DNA]</scope>
    <source>
        <strain evidence="2">HS-6</strain>
    </source>
</reference>
<keyword evidence="1" id="KW-0812">Transmembrane</keyword>
<feature type="transmembrane region" description="Helical" evidence="1">
    <location>
        <begin position="68"/>
        <end position="95"/>
    </location>
</feature>
<keyword evidence="1" id="KW-1133">Transmembrane helix</keyword>
<keyword evidence="3" id="KW-1185">Reference proteome</keyword>
<gene>
    <name evidence="2" type="ORF">STRCR_1726</name>
</gene>
<organism evidence="2 3">
    <name type="scientific">Streptococcus criceti HS-6</name>
    <dbReference type="NCBI Taxonomy" id="873449"/>
    <lineage>
        <taxon>Bacteria</taxon>
        <taxon>Bacillati</taxon>
        <taxon>Bacillota</taxon>
        <taxon>Bacilli</taxon>
        <taxon>Lactobacillales</taxon>
        <taxon>Streptococcaceae</taxon>
        <taxon>Streptococcus</taxon>
    </lineage>
</organism>
<evidence type="ECO:0000313" key="2">
    <source>
        <dbReference type="EMBL" id="EHI75310.1"/>
    </source>
</evidence>
<sequence>MKKIRNFDRGGSADNQVQNDEWQLKIRKVKIARNFQLISAGLLTMWFFKQNGLIGHTSDPAEEMVGWITTLAIVPPIGLGAMILILVPTIIAVIFGFGVTKGLTFRILITLLGFLEFVCFGLAVAFFCMFQPKPFLLFTAMEIVLKLLASFALNNRLLKTVGVCEK</sequence>
<evidence type="ECO:0000256" key="1">
    <source>
        <dbReference type="SAM" id="Phobius"/>
    </source>
</evidence>
<dbReference type="Proteomes" id="UP000004322">
    <property type="component" value="Unassembled WGS sequence"/>
</dbReference>
<dbReference type="STRING" id="873449.STRCR_1726"/>
<dbReference type="EMBL" id="AEUV02000002">
    <property type="protein sequence ID" value="EHI75310.1"/>
    <property type="molecule type" value="Genomic_DNA"/>
</dbReference>
<feature type="transmembrane region" description="Helical" evidence="1">
    <location>
        <begin position="135"/>
        <end position="153"/>
    </location>
</feature>
<keyword evidence="1" id="KW-0472">Membrane</keyword>
<proteinExistence type="predicted"/>
<evidence type="ECO:0000313" key="3">
    <source>
        <dbReference type="Proteomes" id="UP000004322"/>
    </source>
</evidence>
<comment type="caution">
    <text evidence="2">The sequence shown here is derived from an EMBL/GenBank/DDBJ whole genome shotgun (WGS) entry which is preliminary data.</text>
</comment>
<name>G5JQ44_STRCG</name>
<feature type="transmembrane region" description="Helical" evidence="1">
    <location>
        <begin position="31"/>
        <end position="48"/>
    </location>
</feature>
<dbReference type="AlphaFoldDB" id="G5JQ44"/>
<feature type="transmembrane region" description="Helical" evidence="1">
    <location>
        <begin position="107"/>
        <end position="129"/>
    </location>
</feature>